<dbReference type="GO" id="GO:0006325">
    <property type="term" value="P:chromatin organization"/>
    <property type="evidence" value="ECO:0007669"/>
    <property type="project" value="UniProtKB-KW"/>
</dbReference>
<dbReference type="Gene3D" id="3.30.40.10">
    <property type="entry name" value="Zinc/RING finger domain, C3HC4 (zinc finger)"/>
    <property type="match status" value="1"/>
</dbReference>
<dbReference type="Pfam" id="PF00856">
    <property type="entry name" value="SET"/>
    <property type="match status" value="1"/>
</dbReference>
<dbReference type="InterPro" id="IPR001965">
    <property type="entry name" value="Znf_PHD"/>
</dbReference>
<dbReference type="CDD" id="cd15550">
    <property type="entry name" value="PHD_MLL5"/>
    <property type="match status" value="1"/>
</dbReference>
<dbReference type="Pfam" id="PF20826">
    <property type="entry name" value="PHD_5"/>
    <property type="match status" value="1"/>
</dbReference>
<dbReference type="InterPro" id="IPR001214">
    <property type="entry name" value="SET_dom"/>
</dbReference>
<evidence type="ECO:0000313" key="8">
    <source>
        <dbReference type="Proteomes" id="UP000510647"/>
    </source>
</evidence>
<dbReference type="InterPro" id="IPR044435">
    <property type="entry name" value="Set3/4_SET"/>
</dbReference>
<dbReference type="SMART" id="SM00317">
    <property type="entry name" value="SET"/>
    <property type="match status" value="1"/>
</dbReference>
<gene>
    <name evidence="7" type="ORF">HG537_0A07850</name>
</gene>
<keyword evidence="1" id="KW-0479">Metal-binding</keyword>
<feature type="compositionally biased region" description="Polar residues" evidence="5">
    <location>
        <begin position="276"/>
        <end position="293"/>
    </location>
</feature>
<feature type="region of interest" description="Disordered" evidence="5">
    <location>
        <begin position="755"/>
        <end position="788"/>
    </location>
</feature>
<evidence type="ECO:0000256" key="2">
    <source>
        <dbReference type="ARBA" id="ARBA00022771"/>
    </source>
</evidence>
<dbReference type="PANTHER" id="PTHR46462">
    <property type="entry name" value="UPSET, ISOFORM A"/>
    <property type="match status" value="1"/>
</dbReference>
<evidence type="ECO:0000259" key="6">
    <source>
        <dbReference type="PROSITE" id="PS50280"/>
    </source>
</evidence>
<dbReference type="GO" id="GO:0034967">
    <property type="term" value="C:Set3 complex"/>
    <property type="evidence" value="ECO:0007669"/>
    <property type="project" value="TreeGrafter"/>
</dbReference>
<evidence type="ECO:0000256" key="1">
    <source>
        <dbReference type="ARBA" id="ARBA00022723"/>
    </source>
</evidence>
<feature type="compositionally biased region" description="Low complexity" evidence="5">
    <location>
        <begin position="99"/>
        <end position="122"/>
    </location>
</feature>
<evidence type="ECO:0000256" key="3">
    <source>
        <dbReference type="ARBA" id="ARBA00022833"/>
    </source>
</evidence>
<dbReference type="Proteomes" id="UP000510647">
    <property type="component" value="Chromosome 1"/>
</dbReference>
<dbReference type="SUPFAM" id="SSF82199">
    <property type="entry name" value="SET domain"/>
    <property type="match status" value="1"/>
</dbReference>
<feature type="domain" description="SET" evidence="6">
    <location>
        <begin position="391"/>
        <end position="522"/>
    </location>
</feature>
<dbReference type="PROSITE" id="PS50280">
    <property type="entry name" value="SET"/>
    <property type="match status" value="1"/>
</dbReference>
<feature type="compositionally biased region" description="Low complexity" evidence="5">
    <location>
        <begin position="243"/>
        <end position="252"/>
    </location>
</feature>
<evidence type="ECO:0000256" key="4">
    <source>
        <dbReference type="ARBA" id="ARBA00022853"/>
    </source>
</evidence>
<evidence type="ECO:0000256" key="5">
    <source>
        <dbReference type="SAM" id="MobiDB-lite"/>
    </source>
</evidence>
<name>A0A7H9HL38_9SACH</name>
<reference evidence="7 8" key="1">
    <citation type="submission" date="2020-06" db="EMBL/GenBank/DDBJ databases">
        <title>The yeast mating-type switching endonuclease HO is a domesticated member of an unorthodox homing genetic element family.</title>
        <authorList>
            <person name="Coughlan A.Y."/>
            <person name="Lombardi L."/>
            <person name="Braun-Galleani S."/>
            <person name="Martos A.R."/>
            <person name="Galeote V."/>
            <person name="Bigey F."/>
            <person name="Dequin S."/>
            <person name="Byrne K.P."/>
            <person name="Wolfe K.H."/>
        </authorList>
    </citation>
    <scope>NUCLEOTIDE SEQUENCE [LARGE SCALE GENOMIC DNA]</scope>
    <source>
        <strain evidence="7 8">CBS2947</strain>
    </source>
</reference>
<dbReference type="CDD" id="cd19183">
    <property type="entry name" value="SET_SpSET3-like"/>
    <property type="match status" value="1"/>
</dbReference>
<keyword evidence="3" id="KW-0862">Zinc</keyword>
<dbReference type="GO" id="GO:0006355">
    <property type="term" value="P:regulation of DNA-templated transcription"/>
    <property type="evidence" value="ECO:0007669"/>
    <property type="project" value="TreeGrafter"/>
</dbReference>
<protein>
    <recommendedName>
        <fullName evidence="6">SET domain-containing protein</fullName>
    </recommendedName>
</protein>
<dbReference type="AlphaFoldDB" id="A0A7H9HL38"/>
<dbReference type="OrthoDB" id="20872at2759"/>
<accession>A0A7H9HL38</accession>
<sequence>MSGVKNDDEQSLIDDASTLLLFSKARSGSGSSGINNDVNVSKSLSLSPRGTPVQSVVRSKPLSREPTESGTLSPRNPVGSVGPASAALLQDDGFECHRSGSMSPKSSDGSGHSSSKQKGMVAAAALAAAATVPLPLKTERRRKSKHEVEKNAEIGSVNVRHEWPVPDSFIVDIDSGIISCICGYDDDDGFTIQCDHCHRWQHAICYNIKDIETAPEDHLCNTCEPRKLDPQRARRRQLERRQGLGSRNNRNGGTAGRGGSKEDAETNGLGKDSDNNELYSEVMSNEGKNSENGTGYDGTSRKGSNTDMQNNVSSTENLGRKRKNDVESVQMDDAKRRKDNISYTSAKEAYSAMFLPIDRCEFKDKYAKLFVEKHNDDDWVIPYNKKVFEPLSFEVKPYAEVNNSKVFPGYSKLGVYLKEFCHQKGFICEFLGEVDFQRGYLTDPRNHYRIWGTTKPKVLFHPHWPLYIDARLCGNLARYMRRSCNPNVELATAKMPDTNEVKFVLRATRDIQEGEEIHIGWQWDLRHPIWQLINKTATFDSLNDPDKYLLIHSIDTVLGACECACGNNNKECNLLKVKKFSQSLYRSVKSKMNNRYKLNEILNQYQGKRRRQPPILKRLANERLQNSERASELIAEYDEKKARFLSSGVVVAESLPTSETIKPYKWVLMDKYHKNNVFESSTASSLNNAPNPLNFDERKVTDLNKLPIPIVLEIPIDSPSIKNKIQIDLSSKTTSEVCSNETLSTPSITATSKTIDPHRAASGRPITKTETKSSSASTNTVPDLGDVHKNSLKKKLSFADYRKKQHK</sequence>
<keyword evidence="4" id="KW-0156">Chromatin regulator</keyword>
<dbReference type="GO" id="GO:0008270">
    <property type="term" value="F:zinc ion binding"/>
    <property type="evidence" value="ECO:0007669"/>
    <property type="project" value="UniProtKB-KW"/>
</dbReference>
<dbReference type="InterPro" id="IPR013083">
    <property type="entry name" value="Znf_RING/FYVE/PHD"/>
</dbReference>
<proteinExistence type="predicted"/>
<dbReference type="InterPro" id="IPR011011">
    <property type="entry name" value="Znf_FYVE_PHD"/>
</dbReference>
<dbReference type="SMART" id="SM00249">
    <property type="entry name" value="PHD"/>
    <property type="match status" value="1"/>
</dbReference>
<dbReference type="SUPFAM" id="SSF57903">
    <property type="entry name" value="FYVE/PHD zinc finger"/>
    <property type="match status" value="1"/>
</dbReference>
<feature type="compositionally biased region" description="Polar residues" evidence="5">
    <location>
        <begin position="26"/>
        <end position="57"/>
    </location>
</feature>
<feature type="region of interest" description="Disordered" evidence="5">
    <location>
        <begin position="25"/>
        <end position="122"/>
    </location>
</feature>
<organism evidence="7 8">
    <name type="scientific">Torulaspora globosa</name>
    <dbReference type="NCBI Taxonomy" id="48254"/>
    <lineage>
        <taxon>Eukaryota</taxon>
        <taxon>Fungi</taxon>
        <taxon>Dikarya</taxon>
        <taxon>Ascomycota</taxon>
        <taxon>Saccharomycotina</taxon>
        <taxon>Saccharomycetes</taxon>
        <taxon>Saccharomycetales</taxon>
        <taxon>Saccharomycetaceae</taxon>
        <taxon>Torulaspora</taxon>
    </lineage>
</organism>
<dbReference type="EMBL" id="CP059267">
    <property type="protein sequence ID" value="QLQ78538.1"/>
    <property type="molecule type" value="Genomic_DNA"/>
</dbReference>
<dbReference type="GO" id="GO:0070210">
    <property type="term" value="C:Rpd3L-Expanded complex"/>
    <property type="evidence" value="ECO:0007669"/>
    <property type="project" value="TreeGrafter"/>
</dbReference>
<dbReference type="Gene3D" id="2.170.270.10">
    <property type="entry name" value="SET domain"/>
    <property type="match status" value="1"/>
</dbReference>
<evidence type="ECO:0000313" key="7">
    <source>
        <dbReference type="EMBL" id="QLQ78538.1"/>
    </source>
</evidence>
<keyword evidence="2" id="KW-0863">Zinc-finger</keyword>
<feature type="compositionally biased region" description="Polar residues" evidence="5">
    <location>
        <begin position="301"/>
        <end position="317"/>
    </location>
</feature>
<dbReference type="PANTHER" id="PTHR46462:SF3">
    <property type="entry name" value="UPSET, ISOFORM A"/>
    <property type="match status" value="1"/>
</dbReference>
<dbReference type="InterPro" id="IPR046341">
    <property type="entry name" value="SET_dom_sf"/>
</dbReference>
<keyword evidence="8" id="KW-1185">Reference proteome</keyword>
<feature type="region of interest" description="Disordered" evidence="5">
    <location>
        <begin position="230"/>
        <end position="337"/>
    </location>
</feature>